<organism evidence="2 3">
    <name type="scientific">Qipengyuania citrea LAMA 915</name>
    <dbReference type="NCBI Taxonomy" id="1306953"/>
    <lineage>
        <taxon>Bacteria</taxon>
        <taxon>Pseudomonadati</taxon>
        <taxon>Pseudomonadota</taxon>
        <taxon>Alphaproteobacteria</taxon>
        <taxon>Sphingomonadales</taxon>
        <taxon>Erythrobacteraceae</taxon>
        <taxon>Qipengyuania</taxon>
    </lineage>
</organism>
<feature type="region of interest" description="Disordered" evidence="1">
    <location>
        <begin position="1"/>
        <end position="24"/>
    </location>
</feature>
<dbReference type="RefSeq" id="WP_050600044.1">
    <property type="nucleotide sequence ID" value="NZ_JYNE01000022.1"/>
</dbReference>
<dbReference type="Pfam" id="PF10109">
    <property type="entry name" value="Phage_TAC_7"/>
    <property type="match status" value="1"/>
</dbReference>
<feature type="compositionally biased region" description="Polar residues" evidence="1">
    <location>
        <begin position="1"/>
        <end position="13"/>
    </location>
</feature>
<name>A0A0L1KFK4_9SPHN</name>
<accession>A0A0L1KFK4</accession>
<dbReference type="STRING" id="1306953.J121_411"/>
<dbReference type="InterPro" id="IPR019289">
    <property type="entry name" value="Phage_tail_E/E"/>
</dbReference>
<sequence>MNDAPNDNAQATKPGSFETIELNEPIQRGETTIDKITLRKPTAGQLRGLTLSDVIGLEISAILKLTPRISEPPLTDAECNDLDPADLTEIGGTIRGFFMTRAEREVMEAMMAEHRPKT</sequence>
<dbReference type="EMBL" id="JYNE01000022">
    <property type="protein sequence ID" value="KNH02627.1"/>
    <property type="molecule type" value="Genomic_DNA"/>
</dbReference>
<dbReference type="Proteomes" id="UP000037446">
    <property type="component" value="Unassembled WGS sequence"/>
</dbReference>
<gene>
    <name evidence="2" type="ORF">J121_411</name>
</gene>
<protein>
    <submittedName>
        <fullName evidence="2">Putative phage tail protein</fullName>
    </submittedName>
</protein>
<reference evidence="2" key="1">
    <citation type="submission" date="2015-02" db="EMBL/GenBank/DDBJ databases">
        <authorList>
            <person name="Chooi Y.-H."/>
        </authorList>
    </citation>
    <scope>NUCLEOTIDE SEQUENCE [LARGE SCALE GENOMIC DNA]</scope>
    <source>
        <strain evidence="2">LAMA 915</strain>
    </source>
</reference>
<evidence type="ECO:0000313" key="2">
    <source>
        <dbReference type="EMBL" id="KNH02627.1"/>
    </source>
</evidence>
<dbReference type="AlphaFoldDB" id="A0A0L1KFK4"/>
<evidence type="ECO:0000256" key="1">
    <source>
        <dbReference type="SAM" id="MobiDB-lite"/>
    </source>
</evidence>
<proteinExistence type="predicted"/>
<dbReference type="PATRIC" id="fig|1306953.7.peg.414"/>
<comment type="caution">
    <text evidence="2">The sequence shown here is derived from an EMBL/GenBank/DDBJ whole genome shotgun (WGS) entry which is preliminary data.</text>
</comment>
<evidence type="ECO:0000313" key="3">
    <source>
        <dbReference type="Proteomes" id="UP000037446"/>
    </source>
</evidence>